<dbReference type="Proteomes" id="UP000467130">
    <property type="component" value="Chromosome"/>
</dbReference>
<dbReference type="AlphaFoldDB" id="A0A7I7Q5K6"/>
<proteinExistence type="predicted"/>
<dbReference type="EMBL" id="AP022587">
    <property type="protein sequence ID" value="BBY21296.1"/>
    <property type="molecule type" value="Genomic_DNA"/>
</dbReference>
<dbReference type="KEGG" id="msto:MSTO_15010"/>
<organism evidence="1 2">
    <name type="scientific">Mycobacterium stomatepiae</name>
    <dbReference type="NCBI Taxonomy" id="470076"/>
    <lineage>
        <taxon>Bacteria</taxon>
        <taxon>Bacillati</taxon>
        <taxon>Actinomycetota</taxon>
        <taxon>Actinomycetes</taxon>
        <taxon>Mycobacteriales</taxon>
        <taxon>Mycobacteriaceae</taxon>
        <taxon>Mycobacterium</taxon>
        <taxon>Mycobacterium simiae complex</taxon>
    </lineage>
</organism>
<dbReference type="RefSeq" id="WP_163789296.1">
    <property type="nucleotide sequence ID" value="NZ_AP022587.1"/>
</dbReference>
<name>A0A7I7Q5K6_9MYCO</name>
<protein>
    <submittedName>
        <fullName evidence="1">Uncharacterized protein</fullName>
    </submittedName>
</protein>
<gene>
    <name evidence="1" type="ORF">MSTO_15010</name>
</gene>
<evidence type="ECO:0000313" key="1">
    <source>
        <dbReference type="EMBL" id="BBY21296.1"/>
    </source>
</evidence>
<sequence>MITYDAWSDGAHCRHCQRLVAKGSAHEEGGLRCDAHWDCARRARLEQRARDAEPSASERSLRGRIGAYTRWANTGDRYTATRAMREGFYAKFEREVDPEGKLTPGERAKRAEYARKAHMQRMALKSAQVRRRRRQP</sequence>
<reference evidence="1 2" key="1">
    <citation type="journal article" date="2019" name="Emerg. Microbes Infect.">
        <title>Comprehensive subspecies identification of 175 nontuberculous mycobacteria species based on 7547 genomic profiles.</title>
        <authorList>
            <person name="Matsumoto Y."/>
            <person name="Kinjo T."/>
            <person name="Motooka D."/>
            <person name="Nabeya D."/>
            <person name="Jung N."/>
            <person name="Uechi K."/>
            <person name="Horii T."/>
            <person name="Iida T."/>
            <person name="Fujita J."/>
            <person name="Nakamura S."/>
        </authorList>
    </citation>
    <scope>NUCLEOTIDE SEQUENCE [LARGE SCALE GENOMIC DNA]</scope>
    <source>
        <strain evidence="1 2">JCM 17783</strain>
    </source>
</reference>
<accession>A0A7I7Q5K6</accession>
<keyword evidence="2" id="KW-1185">Reference proteome</keyword>
<evidence type="ECO:0000313" key="2">
    <source>
        <dbReference type="Proteomes" id="UP000467130"/>
    </source>
</evidence>